<evidence type="ECO:0000259" key="2">
    <source>
        <dbReference type="Pfam" id="PF17289"/>
    </source>
</evidence>
<protein>
    <recommendedName>
        <fullName evidence="2">Terminase large subunit gp17-like C-terminal domain-containing protein</fullName>
    </recommendedName>
</protein>
<sequence>MPTEIRLTLPRPHPGQATILRSTARFNVVDCGRRFGKTVAAQIRIVKPALAGHPTAWFAPEYKFLAEPWDSLSSILRPVVVGSSKQERRIRLLGGGCIDFWSLDDPDSGRSRKYKHVVVDEAAKARYLEAAWTKAIRPTLTDLKGTADFWSTPRGRDYFWKLYVRGEDELEPEYRSFRFPTLANPYIDPAEIEDARRQLPDRVFRQEYLAEFLEDAGGVFRHVADAVDRGRLLPEEPRRVGAYALGVDLARLEDFTVLCVLDQSGRQVYFERFNQIDWTRQVASIKAVAERYRATVVLDASGLGDPIYQQLADLGLAVEPYVLTSASKKPLIDELAMGLDAGKIRLMDVAEQEAELVAYEYQMTKSRNWTANAPEGMHDDCVIALALAYHGCQAVRPSWGIRTSGRAR</sequence>
<organism evidence="3 4">
    <name type="scientific">Paludisphaera mucosa</name>
    <dbReference type="NCBI Taxonomy" id="3030827"/>
    <lineage>
        <taxon>Bacteria</taxon>
        <taxon>Pseudomonadati</taxon>
        <taxon>Planctomycetota</taxon>
        <taxon>Planctomycetia</taxon>
        <taxon>Isosphaerales</taxon>
        <taxon>Isosphaeraceae</taxon>
        <taxon>Paludisphaera</taxon>
    </lineage>
</organism>
<dbReference type="Gene3D" id="3.40.50.300">
    <property type="entry name" value="P-loop containing nucleotide triphosphate hydrolases"/>
    <property type="match status" value="1"/>
</dbReference>
<comment type="caution">
    <text evidence="3">The sequence shown here is derived from an EMBL/GenBank/DDBJ whole genome shotgun (WGS) entry which is preliminary data.</text>
</comment>
<dbReference type="Gene3D" id="3.30.420.240">
    <property type="match status" value="1"/>
</dbReference>
<proteinExistence type="predicted"/>
<keyword evidence="1" id="KW-1188">Viral release from host cell</keyword>
<dbReference type="InterPro" id="IPR035421">
    <property type="entry name" value="Terminase_6C"/>
</dbReference>
<dbReference type="Pfam" id="PF17289">
    <property type="entry name" value="Terminase_6C"/>
    <property type="match status" value="1"/>
</dbReference>
<dbReference type="RefSeq" id="WP_277859585.1">
    <property type="nucleotide sequence ID" value="NZ_JARRAG010000001.1"/>
</dbReference>
<accession>A0ABT6F6M5</accession>
<dbReference type="InterPro" id="IPR027417">
    <property type="entry name" value="P-loop_NTPase"/>
</dbReference>
<evidence type="ECO:0000313" key="3">
    <source>
        <dbReference type="EMBL" id="MDG3003231.1"/>
    </source>
</evidence>
<feature type="domain" description="Terminase large subunit gp17-like C-terminal" evidence="2">
    <location>
        <begin position="246"/>
        <end position="390"/>
    </location>
</feature>
<keyword evidence="4" id="KW-1185">Reference proteome</keyword>
<evidence type="ECO:0000313" key="4">
    <source>
        <dbReference type="Proteomes" id="UP001216907"/>
    </source>
</evidence>
<dbReference type="Proteomes" id="UP001216907">
    <property type="component" value="Unassembled WGS sequence"/>
</dbReference>
<name>A0ABT6F6M5_9BACT</name>
<reference evidence="3 4" key="1">
    <citation type="submission" date="2023-03" db="EMBL/GenBank/DDBJ databases">
        <title>Paludisphaera mucosa sp. nov. a novel planctomycete from northern fen.</title>
        <authorList>
            <person name="Ivanova A."/>
        </authorList>
    </citation>
    <scope>NUCLEOTIDE SEQUENCE [LARGE SCALE GENOMIC DNA]</scope>
    <source>
        <strain evidence="3 4">Pla2</strain>
    </source>
</reference>
<dbReference type="EMBL" id="JARRAG010000001">
    <property type="protein sequence ID" value="MDG3003231.1"/>
    <property type="molecule type" value="Genomic_DNA"/>
</dbReference>
<evidence type="ECO:0000256" key="1">
    <source>
        <dbReference type="ARBA" id="ARBA00022612"/>
    </source>
</evidence>
<gene>
    <name evidence="3" type="ORF">PZE19_05595</name>
</gene>